<reference evidence="2 3" key="1">
    <citation type="submission" date="2019-04" db="EMBL/GenBank/DDBJ databases">
        <title>Chitiniphilus eburnea sp. nov., a novel chitinolytic bacterium isolated from aquaculture sludge.</title>
        <authorList>
            <person name="Sheng M."/>
        </authorList>
    </citation>
    <scope>NUCLEOTIDE SEQUENCE [LARGE SCALE GENOMIC DNA]</scope>
    <source>
        <strain evidence="2 3">HX-2-15</strain>
    </source>
</reference>
<feature type="signal peptide" evidence="1">
    <location>
        <begin position="1"/>
        <end position="22"/>
    </location>
</feature>
<feature type="chain" id="PRO_5020314138" description="DUF4431 domain-containing protein" evidence="1">
    <location>
        <begin position="23"/>
        <end position="131"/>
    </location>
</feature>
<sequence>MRFARSLLLVISLAPCPLTGVAAPQSEAYYGTPVVLEGLLQEAEGYSVEEGRVPYPALRLTEPLSIAAEPGHPHNVAERRIYMVQLEMPDSLPARVIALQRRHTRINCDLFHAYDLRHQSDVVCKVLELDA</sequence>
<evidence type="ECO:0000313" key="2">
    <source>
        <dbReference type="EMBL" id="TJZ65817.1"/>
    </source>
</evidence>
<dbReference type="RefSeq" id="WP_136774799.1">
    <property type="nucleotide sequence ID" value="NZ_CP156074.1"/>
</dbReference>
<comment type="caution">
    <text evidence="2">The sequence shown here is derived from an EMBL/GenBank/DDBJ whole genome shotgun (WGS) entry which is preliminary data.</text>
</comment>
<keyword evidence="1" id="KW-0732">Signal</keyword>
<evidence type="ECO:0000313" key="3">
    <source>
        <dbReference type="Proteomes" id="UP000310016"/>
    </source>
</evidence>
<dbReference type="OrthoDB" id="9829591at2"/>
<name>A0A4U0PDF2_9NEIS</name>
<organism evidence="2 3">
    <name type="scientific">Chitiniphilus eburneus</name>
    <dbReference type="NCBI Taxonomy" id="2571148"/>
    <lineage>
        <taxon>Bacteria</taxon>
        <taxon>Pseudomonadati</taxon>
        <taxon>Pseudomonadota</taxon>
        <taxon>Betaproteobacteria</taxon>
        <taxon>Neisseriales</taxon>
        <taxon>Chitinibacteraceae</taxon>
        <taxon>Chitiniphilus</taxon>
    </lineage>
</organism>
<proteinExistence type="predicted"/>
<gene>
    <name evidence="2" type="ORF">FAZ21_17890</name>
</gene>
<dbReference type="Proteomes" id="UP000310016">
    <property type="component" value="Unassembled WGS sequence"/>
</dbReference>
<dbReference type="EMBL" id="SUMF01000035">
    <property type="protein sequence ID" value="TJZ65817.1"/>
    <property type="molecule type" value="Genomic_DNA"/>
</dbReference>
<evidence type="ECO:0000256" key="1">
    <source>
        <dbReference type="SAM" id="SignalP"/>
    </source>
</evidence>
<dbReference type="AlphaFoldDB" id="A0A4U0PDF2"/>
<accession>A0A4U0PDF2</accession>
<protein>
    <recommendedName>
        <fullName evidence="4">DUF4431 domain-containing protein</fullName>
    </recommendedName>
</protein>
<keyword evidence="3" id="KW-1185">Reference proteome</keyword>
<evidence type="ECO:0008006" key="4">
    <source>
        <dbReference type="Google" id="ProtNLM"/>
    </source>
</evidence>